<accession>A0A0C2N337</accession>
<proteinExistence type="predicted"/>
<evidence type="ECO:0000313" key="2">
    <source>
        <dbReference type="Proteomes" id="UP000031668"/>
    </source>
</evidence>
<reference evidence="1 2" key="1">
    <citation type="journal article" date="2014" name="Genome Biol. Evol.">
        <title>The genome of the myxosporean Thelohanellus kitauei shows adaptations to nutrient acquisition within its fish host.</title>
        <authorList>
            <person name="Yang Y."/>
            <person name="Xiong J."/>
            <person name="Zhou Z."/>
            <person name="Huo F."/>
            <person name="Miao W."/>
            <person name="Ran C."/>
            <person name="Liu Y."/>
            <person name="Zhang J."/>
            <person name="Feng J."/>
            <person name="Wang M."/>
            <person name="Wang M."/>
            <person name="Wang L."/>
            <person name="Yao B."/>
        </authorList>
    </citation>
    <scope>NUCLEOTIDE SEQUENCE [LARGE SCALE GENOMIC DNA]</scope>
    <source>
        <strain evidence="1">Wuqing</strain>
    </source>
</reference>
<protein>
    <submittedName>
        <fullName evidence="1">Uncharacterized protein</fullName>
    </submittedName>
</protein>
<comment type="caution">
    <text evidence="1">The sequence shown here is derived from an EMBL/GenBank/DDBJ whole genome shotgun (WGS) entry which is preliminary data.</text>
</comment>
<dbReference type="EMBL" id="JWZT01002870">
    <property type="protein sequence ID" value="KII68317.1"/>
    <property type="molecule type" value="Genomic_DNA"/>
</dbReference>
<evidence type="ECO:0000313" key="1">
    <source>
        <dbReference type="EMBL" id="KII68317.1"/>
    </source>
</evidence>
<dbReference type="Proteomes" id="UP000031668">
    <property type="component" value="Unassembled WGS sequence"/>
</dbReference>
<name>A0A0C2N337_THEKT</name>
<dbReference type="AlphaFoldDB" id="A0A0C2N337"/>
<keyword evidence="2" id="KW-1185">Reference proteome</keyword>
<sequence>MVDDRKAQKMFISFPNGNYETLSVDYDHQVDFKVLELLAKLIFFYKTGDFQQAIQIIDRYNNVYPDWLMKWPSYRCVILFFGLLAKHKLHLQIIHYFHIFESRGLTTSSKLFEQIIISSILSKNFKLASKQIDSFEKFELSETFFSNIWEALMLSVPLNVLVSHFETLPDLTLLIQVRNNFVTAFITYLSRIHLNKKREFLVDLFDSSEFRAFKFLFRLIQGDRFELTGEQANSLAKWFEKYFSSKFVSIKFSRIYGENWSKCLFCHHPMDRMPAPGTGQMFIQTLSEVIDNIKSMVDTCNIQVQSEFKLFEIFLKRYSCYSFIDYSNLRKTRDYKRSLSLLNPKDSSISDRQLWVEFSKFWYPLVSNCPEYFKVIVVTPIVFFDELKFLTKHENIVVFTTRYLKEDVLCIYGCAESYLKLMESKETVVPKIISLDKFESFHRLAPINNAELRRWLYHVRGYLVEENEKLRFRSMTYDRVAQMDENAIHFPIEGGNWMCIKFKK</sequence>
<organism evidence="1 2">
    <name type="scientific">Thelohanellus kitauei</name>
    <name type="common">Myxosporean</name>
    <dbReference type="NCBI Taxonomy" id="669202"/>
    <lineage>
        <taxon>Eukaryota</taxon>
        <taxon>Metazoa</taxon>
        <taxon>Cnidaria</taxon>
        <taxon>Myxozoa</taxon>
        <taxon>Myxosporea</taxon>
        <taxon>Bivalvulida</taxon>
        <taxon>Platysporina</taxon>
        <taxon>Myxobolidae</taxon>
        <taxon>Thelohanellus</taxon>
    </lineage>
</organism>
<gene>
    <name evidence="1" type="ORF">RF11_06760</name>
</gene>